<evidence type="ECO:0000256" key="3">
    <source>
        <dbReference type="ARBA" id="ARBA00022833"/>
    </source>
</evidence>
<keyword evidence="1" id="KW-0479">Metal-binding</keyword>
<evidence type="ECO:0000313" key="8">
    <source>
        <dbReference type="Proteomes" id="UP000012073"/>
    </source>
</evidence>
<dbReference type="STRING" id="2769.R7Q9V1"/>
<dbReference type="InterPro" id="IPR019787">
    <property type="entry name" value="Znf_PHD-finger"/>
</dbReference>
<accession>R7Q9V1</accession>
<name>R7Q9V1_CHOCR</name>
<evidence type="ECO:0000256" key="4">
    <source>
        <dbReference type="PROSITE-ProRule" id="PRU00146"/>
    </source>
</evidence>
<reference evidence="8" key="1">
    <citation type="journal article" date="2013" name="Proc. Natl. Acad. Sci. U.S.A.">
        <title>Genome structure and metabolic features in the red seaweed Chondrus crispus shed light on evolution of the Archaeplastida.</title>
        <authorList>
            <person name="Collen J."/>
            <person name="Porcel B."/>
            <person name="Carre W."/>
            <person name="Ball S.G."/>
            <person name="Chaparro C."/>
            <person name="Tonon T."/>
            <person name="Barbeyron T."/>
            <person name="Michel G."/>
            <person name="Noel B."/>
            <person name="Valentin K."/>
            <person name="Elias M."/>
            <person name="Artiguenave F."/>
            <person name="Arun A."/>
            <person name="Aury J.M."/>
            <person name="Barbosa-Neto J.F."/>
            <person name="Bothwell J.H."/>
            <person name="Bouget F.Y."/>
            <person name="Brillet L."/>
            <person name="Cabello-Hurtado F."/>
            <person name="Capella-Gutierrez S."/>
            <person name="Charrier B."/>
            <person name="Cladiere L."/>
            <person name="Cock J.M."/>
            <person name="Coelho S.M."/>
            <person name="Colleoni C."/>
            <person name="Czjzek M."/>
            <person name="Da Silva C."/>
            <person name="Delage L."/>
            <person name="Denoeud F."/>
            <person name="Deschamps P."/>
            <person name="Dittami S.M."/>
            <person name="Gabaldon T."/>
            <person name="Gachon C.M."/>
            <person name="Groisillier A."/>
            <person name="Herve C."/>
            <person name="Jabbari K."/>
            <person name="Katinka M."/>
            <person name="Kloareg B."/>
            <person name="Kowalczyk N."/>
            <person name="Labadie K."/>
            <person name="Leblanc C."/>
            <person name="Lopez P.J."/>
            <person name="McLachlan D.H."/>
            <person name="Meslet-Cladiere L."/>
            <person name="Moustafa A."/>
            <person name="Nehr Z."/>
            <person name="Nyvall Collen P."/>
            <person name="Panaud O."/>
            <person name="Partensky F."/>
            <person name="Poulain J."/>
            <person name="Rensing S.A."/>
            <person name="Rousvoal S."/>
            <person name="Samson G."/>
            <person name="Symeonidi A."/>
            <person name="Weissenbach J."/>
            <person name="Zambounis A."/>
            <person name="Wincker P."/>
            <person name="Boyen C."/>
        </authorList>
    </citation>
    <scope>NUCLEOTIDE SEQUENCE [LARGE SCALE GENOMIC DNA]</scope>
    <source>
        <strain evidence="8">cv. Stackhouse</strain>
    </source>
</reference>
<sequence>MPRKRTASALSLESLVGDDEFEAAKRPKAAGDTIGRRACPRCGGVDRCRCASTASTAVARTVPEVAKRNTHDDNVVTVQGSAATAKKGAFKTLLPLVNIAECVESDDAARDRFIFFSYRPQRFHFPQSTYLSALSPFAAVASAMTGVSSKGVCAVCGGGGTLCECSRCPLAFHRTCIDPSRMRFGSPWFCNSCRSVKGKDRTERWNPAVEPPALPAPASGFRRLIADASEGNPIDFVMHPTLHGFYRKERGGDWSQCHTCNEITIADPGVLTESVHEPFECRYAFWSGETPKLCRRSGDERRKSKAILHLESCNRKRSRRRNALFFYGFGEEDREDFGFPPLREVAAEPDVIVIEDDSEAILASPSPHMKAPTSGKGHRSIDDMLQNQGEAPGQGGLNGSVVKGPFPPLPDQPLASASKTAEQRTLLALIAGAPETQASQGQQSLTMPTSLRTNGREEATVDASLGRSKNGSVGLNAREATRPSETKADRPVSRCEDSPYGRHGSVHGDHLRVAPDPEGNTQGKATAAVSQRPGGDHQGLHDAALTTVNQGGGQVQTSEPMPAKNVHSNLGSSINGDRFLPNDAAGLSSTKDAIVKPESDLVHQSDRASDRIQERVLECIASIDFDQETEDCLTDIALENDKELFQLYIGMYKLGNAKFKRQATRLARRRIAKRDAALGAPAPLLPQHPPYGSGYSGTLAQHLTGSTQGLLKAEQLQQMQSLVSSAHVSRARSSSEGLKQMLERHQDEEHQLCVVLRKELEQASPHEMEDLRFRQREKLNTLRRRHQAELGQVPHTHGGLGVSK</sequence>
<dbReference type="SMART" id="SM00249">
    <property type="entry name" value="PHD"/>
    <property type="match status" value="1"/>
</dbReference>
<dbReference type="AlphaFoldDB" id="R7Q9V1"/>
<feature type="region of interest" description="Disordered" evidence="5">
    <location>
        <begin position="364"/>
        <end position="420"/>
    </location>
</feature>
<feature type="compositionally biased region" description="Basic and acidic residues" evidence="5">
    <location>
        <begin position="479"/>
        <end position="515"/>
    </location>
</feature>
<dbReference type="InterPro" id="IPR001965">
    <property type="entry name" value="Znf_PHD"/>
</dbReference>
<organism evidence="7 8">
    <name type="scientific">Chondrus crispus</name>
    <name type="common">Carrageen Irish moss</name>
    <name type="synonym">Polymorpha crispa</name>
    <dbReference type="NCBI Taxonomy" id="2769"/>
    <lineage>
        <taxon>Eukaryota</taxon>
        <taxon>Rhodophyta</taxon>
        <taxon>Florideophyceae</taxon>
        <taxon>Rhodymeniophycidae</taxon>
        <taxon>Gigartinales</taxon>
        <taxon>Gigartinaceae</taxon>
        <taxon>Chondrus</taxon>
    </lineage>
</organism>
<evidence type="ECO:0000256" key="1">
    <source>
        <dbReference type="ARBA" id="ARBA00022723"/>
    </source>
</evidence>
<evidence type="ECO:0000256" key="2">
    <source>
        <dbReference type="ARBA" id="ARBA00022771"/>
    </source>
</evidence>
<keyword evidence="8" id="KW-1185">Reference proteome</keyword>
<evidence type="ECO:0000256" key="5">
    <source>
        <dbReference type="SAM" id="MobiDB-lite"/>
    </source>
</evidence>
<dbReference type="RefSeq" id="XP_005715131.1">
    <property type="nucleotide sequence ID" value="XM_005715074.1"/>
</dbReference>
<dbReference type="OrthoDB" id="1903104at2759"/>
<dbReference type="InterPro" id="IPR013083">
    <property type="entry name" value="Znf_RING/FYVE/PHD"/>
</dbReference>
<dbReference type="KEGG" id="ccp:CHC_T00003879001"/>
<evidence type="ECO:0000259" key="6">
    <source>
        <dbReference type="PROSITE" id="PS50016"/>
    </source>
</evidence>
<dbReference type="CDD" id="cd15489">
    <property type="entry name" value="PHD_SF"/>
    <property type="match status" value="1"/>
</dbReference>
<evidence type="ECO:0000313" key="7">
    <source>
        <dbReference type="EMBL" id="CDF35312.1"/>
    </source>
</evidence>
<dbReference type="InterPro" id="IPR011011">
    <property type="entry name" value="Znf_FYVE_PHD"/>
</dbReference>
<dbReference type="GeneID" id="17322860"/>
<keyword evidence="2 4" id="KW-0863">Zinc-finger</keyword>
<protein>
    <recommendedName>
        <fullName evidence="6">PHD-type domain-containing protein</fullName>
    </recommendedName>
</protein>
<feature type="domain" description="PHD-type" evidence="6">
    <location>
        <begin position="150"/>
        <end position="196"/>
    </location>
</feature>
<dbReference type="Gene3D" id="3.30.40.10">
    <property type="entry name" value="Zinc/RING finger domain, C3HC4 (zinc finger)"/>
    <property type="match status" value="1"/>
</dbReference>
<dbReference type="GO" id="GO:0008270">
    <property type="term" value="F:zinc ion binding"/>
    <property type="evidence" value="ECO:0007669"/>
    <property type="project" value="UniProtKB-KW"/>
</dbReference>
<proteinExistence type="predicted"/>
<dbReference type="SUPFAM" id="SSF57903">
    <property type="entry name" value="FYVE/PHD zinc finger"/>
    <property type="match status" value="1"/>
</dbReference>
<feature type="compositionally biased region" description="Polar residues" evidence="5">
    <location>
        <begin position="436"/>
        <end position="453"/>
    </location>
</feature>
<keyword evidence="3" id="KW-0862">Zinc</keyword>
<dbReference type="EMBL" id="HG001727">
    <property type="protein sequence ID" value="CDF35312.1"/>
    <property type="molecule type" value="Genomic_DNA"/>
</dbReference>
<feature type="region of interest" description="Disordered" evidence="5">
    <location>
        <begin position="434"/>
        <end position="538"/>
    </location>
</feature>
<gene>
    <name evidence="7" type="ORF">CHC_T00003879001</name>
</gene>
<dbReference type="PROSITE" id="PS50016">
    <property type="entry name" value="ZF_PHD_2"/>
    <property type="match status" value="1"/>
</dbReference>
<dbReference type="Proteomes" id="UP000012073">
    <property type="component" value="Unassembled WGS sequence"/>
</dbReference>
<dbReference type="Gramene" id="CDF35312">
    <property type="protein sequence ID" value="CDF35312"/>
    <property type="gene ID" value="CHC_T00003879001"/>
</dbReference>